<reference evidence="2" key="1">
    <citation type="journal article" date="2020" name="mSystems">
        <title>Genome- and Community-Level Interaction Insights into Carbon Utilization and Element Cycling Functions of Hydrothermarchaeota in Hydrothermal Sediment.</title>
        <authorList>
            <person name="Zhou Z."/>
            <person name="Liu Y."/>
            <person name="Xu W."/>
            <person name="Pan J."/>
            <person name="Luo Z.H."/>
            <person name="Li M."/>
        </authorList>
    </citation>
    <scope>NUCLEOTIDE SEQUENCE [LARGE SCALE GENOMIC DNA]</scope>
    <source>
        <strain evidence="2">SpSt-186</strain>
    </source>
</reference>
<evidence type="ECO:0000256" key="1">
    <source>
        <dbReference type="SAM" id="MobiDB-lite"/>
    </source>
</evidence>
<sequence>MKLLQVASHGASFKYRVVIDALAVQNEDHSPPSGPRAHTKSSQSHSVGETPWLMAALKRKICREGNDASCPFAFSAAGLRDRFPLWELGRRPYRHDLAQKWNPGVEELATPRASETTSQNFVGQRPHRGRVSNNPDHCIPLLHRDHAASQQFRGHLYAWLDLYYDR</sequence>
<comment type="caution">
    <text evidence="2">The sequence shown here is derived from an EMBL/GenBank/DDBJ whole genome shotgun (WGS) entry which is preliminary data.</text>
</comment>
<dbReference type="EMBL" id="DSHW01000213">
    <property type="protein sequence ID" value="HEQ88332.1"/>
    <property type="molecule type" value="Genomic_DNA"/>
</dbReference>
<proteinExistence type="predicted"/>
<dbReference type="AlphaFoldDB" id="A0A7V1ZHQ4"/>
<name>A0A7V1ZHQ4_9BACT</name>
<evidence type="ECO:0000313" key="2">
    <source>
        <dbReference type="EMBL" id="HEQ88332.1"/>
    </source>
</evidence>
<gene>
    <name evidence="2" type="ORF">ENP06_02850</name>
</gene>
<feature type="region of interest" description="Disordered" evidence="1">
    <location>
        <begin position="109"/>
        <end position="132"/>
    </location>
</feature>
<organism evidence="2">
    <name type="scientific">Thermoanaerobaculum aquaticum</name>
    <dbReference type="NCBI Taxonomy" id="1312852"/>
    <lineage>
        <taxon>Bacteria</taxon>
        <taxon>Pseudomonadati</taxon>
        <taxon>Acidobacteriota</taxon>
        <taxon>Thermoanaerobaculia</taxon>
        <taxon>Thermoanaerobaculales</taxon>
        <taxon>Thermoanaerobaculaceae</taxon>
        <taxon>Thermoanaerobaculum</taxon>
    </lineage>
</organism>
<feature type="region of interest" description="Disordered" evidence="1">
    <location>
        <begin position="26"/>
        <end position="48"/>
    </location>
</feature>
<dbReference type="RefSeq" id="WP_161685307.1">
    <property type="nucleotide sequence ID" value="NZ_JMFG01000006.1"/>
</dbReference>
<accession>A0A7V1ZHQ4</accession>
<protein>
    <submittedName>
        <fullName evidence="2">Uncharacterized protein</fullName>
    </submittedName>
</protein>
<feature type="compositionally biased region" description="Polar residues" evidence="1">
    <location>
        <begin position="113"/>
        <end position="122"/>
    </location>
</feature>